<keyword evidence="3" id="KW-0663">Pyridoxal phosphate</keyword>
<evidence type="ECO:0000256" key="5">
    <source>
        <dbReference type="RuleBase" id="RU003737"/>
    </source>
</evidence>
<evidence type="ECO:0000259" key="6">
    <source>
        <dbReference type="Pfam" id="PF00278"/>
    </source>
</evidence>
<evidence type="ECO:0000259" key="7">
    <source>
        <dbReference type="Pfam" id="PF02784"/>
    </source>
</evidence>
<accession>A0ABW3Z4T0</accession>
<dbReference type="Pfam" id="PF00278">
    <property type="entry name" value="Orn_DAP_Arg_deC"/>
    <property type="match status" value="1"/>
</dbReference>
<dbReference type="InterPro" id="IPR029066">
    <property type="entry name" value="PLP-binding_barrel"/>
</dbReference>
<dbReference type="InterPro" id="IPR022644">
    <property type="entry name" value="De-COase2_N"/>
</dbReference>
<dbReference type="InterPro" id="IPR000183">
    <property type="entry name" value="Orn/DAP/Arg_de-COase"/>
</dbReference>
<feature type="domain" description="Orn/DAP/Arg decarboxylase 2 C-terminal" evidence="6">
    <location>
        <begin position="270"/>
        <end position="363"/>
    </location>
</feature>
<comment type="cofactor">
    <cofactor evidence="1">
        <name>pyridoxal 5'-phosphate</name>
        <dbReference type="ChEBI" id="CHEBI:597326"/>
    </cofactor>
</comment>
<dbReference type="EMBL" id="JBHTMX010000016">
    <property type="protein sequence ID" value="MFD1331178.1"/>
    <property type="molecule type" value="Genomic_DNA"/>
</dbReference>
<keyword evidence="4" id="KW-0456">Lyase</keyword>
<reference evidence="9" key="1">
    <citation type="journal article" date="2019" name="Int. J. Syst. Evol. Microbiol.">
        <title>The Global Catalogue of Microorganisms (GCM) 10K type strain sequencing project: providing services to taxonomists for standard genome sequencing and annotation.</title>
        <authorList>
            <consortium name="The Broad Institute Genomics Platform"/>
            <consortium name="The Broad Institute Genome Sequencing Center for Infectious Disease"/>
            <person name="Wu L."/>
            <person name="Ma J."/>
        </authorList>
    </citation>
    <scope>NUCLEOTIDE SEQUENCE [LARGE SCALE GENOMIC DNA]</scope>
    <source>
        <strain evidence="9">CCUG 61696</strain>
    </source>
</reference>
<evidence type="ECO:0000313" key="9">
    <source>
        <dbReference type="Proteomes" id="UP001597171"/>
    </source>
</evidence>
<dbReference type="SUPFAM" id="SSF50621">
    <property type="entry name" value="Alanine racemase C-terminal domain-like"/>
    <property type="match status" value="1"/>
</dbReference>
<dbReference type="InterPro" id="IPR009006">
    <property type="entry name" value="Ala_racemase/Decarboxylase_C"/>
</dbReference>
<gene>
    <name evidence="8" type="ORF">ACFQ4O_04130</name>
</gene>
<name>A0ABW3Z4T0_9HYPH</name>
<dbReference type="Gene3D" id="2.40.37.10">
    <property type="entry name" value="Lyase, Ornithine Decarboxylase, Chain A, domain 1"/>
    <property type="match status" value="1"/>
</dbReference>
<sequence length="409" mass="44135">MQRFPTARDAALALRPDRPVYAFAPDTLTADARAFLDAFRGVTAYAVKTNGEPFVRETLARAGVAAFDVASPAEFAAARAAAPEAAQFYMHPVKAASDIRLALETYGIRSVAVDHEDEVAKILRVVRALDLAPDEVTLFVRLATKGHAAYELSKKFGAAPAHAVELLRRIDRIGFRAGLTFHVGSQVEDLDSYERAVASAAWVKGRAGVEIAALDIGGGFPAPYGHDPRRPAPPPPPVGDLVRRVQTEIDEWGLGSLPLVAEPGRVMVARCLSVVVRVLLKKGQRLYINDGIWSSLSDSWTGKITLPARVITDPARPRRARAATSRLTPFRICGATCDSVDILSRPFWLPDTVETGDWIEIGHIGAYSLALRTRFNGFYPDDFVEVERSFGEGGPADGAATLEPRGGAG</sequence>
<dbReference type="Pfam" id="PF02784">
    <property type="entry name" value="Orn_Arg_deC_N"/>
    <property type="match status" value="1"/>
</dbReference>
<evidence type="ECO:0000256" key="4">
    <source>
        <dbReference type="ARBA" id="ARBA00023239"/>
    </source>
</evidence>
<organism evidence="8 9">
    <name type="scientific">Methylopila musalis</name>
    <dbReference type="NCBI Taxonomy" id="1134781"/>
    <lineage>
        <taxon>Bacteria</taxon>
        <taxon>Pseudomonadati</taxon>
        <taxon>Pseudomonadota</taxon>
        <taxon>Alphaproteobacteria</taxon>
        <taxon>Hyphomicrobiales</taxon>
        <taxon>Methylopilaceae</taxon>
        <taxon>Methylopila</taxon>
    </lineage>
</organism>
<evidence type="ECO:0000256" key="3">
    <source>
        <dbReference type="ARBA" id="ARBA00022898"/>
    </source>
</evidence>
<comment type="caution">
    <text evidence="8">The sequence shown here is derived from an EMBL/GenBank/DDBJ whole genome shotgun (WGS) entry which is preliminary data.</text>
</comment>
<dbReference type="PRINTS" id="PR01179">
    <property type="entry name" value="ODADCRBXLASE"/>
</dbReference>
<dbReference type="Proteomes" id="UP001597171">
    <property type="component" value="Unassembled WGS sequence"/>
</dbReference>
<dbReference type="InterPro" id="IPR022643">
    <property type="entry name" value="De-COase2_C"/>
</dbReference>
<evidence type="ECO:0000256" key="1">
    <source>
        <dbReference type="ARBA" id="ARBA00001933"/>
    </source>
</evidence>
<feature type="domain" description="Orn/DAP/Arg decarboxylase 2 N-terminal" evidence="7">
    <location>
        <begin position="32"/>
        <end position="269"/>
    </location>
</feature>
<keyword evidence="9" id="KW-1185">Reference proteome</keyword>
<proteinExistence type="inferred from homology"/>
<dbReference type="PANTHER" id="PTHR11482:SF6">
    <property type="entry name" value="ORNITHINE DECARBOXYLASE 1-RELATED"/>
    <property type="match status" value="1"/>
</dbReference>
<dbReference type="InterPro" id="IPR002433">
    <property type="entry name" value="Orn_de-COase"/>
</dbReference>
<evidence type="ECO:0000256" key="2">
    <source>
        <dbReference type="ARBA" id="ARBA00008872"/>
    </source>
</evidence>
<evidence type="ECO:0000313" key="8">
    <source>
        <dbReference type="EMBL" id="MFD1331178.1"/>
    </source>
</evidence>
<protein>
    <submittedName>
        <fullName evidence="8">Ornithine decarboxylase</fullName>
    </submittedName>
</protein>
<dbReference type="Gene3D" id="3.20.20.10">
    <property type="entry name" value="Alanine racemase"/>
    <property type="match status" value="1"/>
</dbReference>
<dbReference type="SUPFAM" id="SSF51419">
    <property type="entry name" value="PLP-binding barrel"/>
    <property type="match status" value="1"/>
</dbReference>
<comment type="similarity">
    <text evidence="2 5">Belongs to the Orn/Lys/Arg decarboxylase class-II family.</text>
</comment>
<dbReference type="PANTHER" id="PTHR11482">
    <property type="entry name" value="ARGININE/DIAMINOPIMELATE/ORNITHINE DECARBOXYLASE"/>
    <property type="match status" value="1"/>
</dbReference>
<dbReference type="RefSeq" id="WP_378774382.1">
    <property type="nucleotide sequence ID" value="NZ_JBHTMX010000016.1"/>
</dbReference>